<feature type="region of interest" description="Disordered" evidence="1">
    <location>
        <begin position="37"/>
        <end position="63"/>
    </location>
</feature>
<reference evidence="2" key="1">
    <citation type="submission" date="2020-01" db="EMBL/GenBank/DDBJ databases">
        <authorList>
            <consortium name="DOE Joint Genome Institute"/>
            <person name="Haridas S."/>
            <person name="Albert R."/>
            <person name="Binder M."/>
            <person name="Bloem J."/>
            <person name="Labutti K."/>
            <person name="Salamov A."/>
            <person name="Andreopoulos B."/>
            <person name="Baker S.E."/>
            <person name="Barry K."/>
            <person name="Bills G."/>
            <person name="Bluhm B.H."/>
            <person name="Cannon C."/>
            <person name="Castanera R."/>
            <person name="Culley D.E."/>
            <person name="Daum C."/>
            <person name="Ezra D."/>
            <person name="Gonzalez J.B."/>
            <person name="Henrissat B."/>
            <person name="Kuo A."/>
            <person name="Liang C."/>
            <person name="Lipzen A."/>
            <person name="Lutzoni F."/>
            <person name="Magnuson J."/>
            <person name="Mondo S."/>
            <person name="Nolan M."/>
            <person name="Ohm R."/>
            <person name="Pangilinan J."/>
            <person name="Park H.-J."/>
            <person name="Ramirez L."/>
            <person name="Alfaro M."/>
            <person name="Sun H."/>
            <person name="Tritt A."/>
            <person name="Yoshinaga Y."/>
            <person name="Zwiers L.-H."/>
            <person name="Turgeon B.G."/>
            <person name="Goodwin S.B."/>
            <person name="Spatafora J.W."/>
            <person name="Crous P.W."/>
            <person name="Grigoriev I.V."/>
        </authorList>
    </citation>
    <scope>NUCLEOTIDE SEQUENCE</scope>
    <source>
        <strain evidence="2">CBS 394.84</strain>
    </source>
</reference>
<proteinExistence type="predicted"/>
<evidence type="ECO:0000256" key="1">
    <source>
        <dbReference type="SAM" id="MobiDB-lite"/>
    </source>
</evidence>
<dbReference type="EMBL" id="ML976618">
    <property type="protein sequence ID" value="KAF1841704.1"/>
    <property type="molecule type" value="Genomic_DNA"/>
</dbReference>
<evidence type="ECO:0000313" key="2">
    <source>
        <dbReference type="EMBL" id="KAF1841704.1"/>
    </source>
</evidence>
<name>A0A9P4GAI5_9PLEO</name>
<dbReference type="Proteomes" id="UP000800039">
    <property type="component" value="Unassembled WGS sequence"/>
</dbReference>
<sequence length="115" mass="12976">MWKTVCHTFATPSAVAISIPPQGCSFRAASADWTSAEKAMKKTEPPLDDKSPDQRRYFGKHAETKKQCRRSRVLGRFMPVMGNTAFTPNKVVLATKHKLLKSMCRLYALCSRNQE</sequence>
<keyword evidence="3" id="KW-1185">Reference proteome</keyword>
<dbReference type="AlphaFoldDB" id="A0A9P4GAI5"/>
<accession>A0A9P4GAI5</accession>
<organism evidence="2 3">
    <name type="scientific">Cucurbitaria berberidis CBS 394.84</name>
    <dbReference type="NCBI Taxonomy" id="1168544"/>
    <lineage>
        <taxon>Eukaryota</taxon>
        <taxon>Fungi</taxon>
        <taxon>Dikarya</taxon>
        <taxon>Ascomycota</taxon>
        <taxon>Pezizomycotina</taxon>
        <taxon>Dothideomycetes</taxon>
        <taxon>Pleosporomycetidae</taxon>
        <taxon>Pleosporales</taxon>
        <taxon>Pleosporineae</taxon>
        <taxon>Cucurbitariaceae</taxon>
        <taxon>Cucurbitaria</taxon>
    </lineage>
</organism>
<gene>
    <name evidence="2" type="ORF">K460DRAFT_171526</name>
</gene>
<protein>
    <submittedName>
        <fullName evidence="2">Uncharacterized protein</fullName>
    </submittedName>
</protein>
<dbReference type="RefSeq" id="XP_040784267.1">
    <property type="nucleotide sequence ID" value="XM_040926967.1"/>
</dbReference>
<comment type="caution">
    <text evidence="2">The sequence shown here is derived from an EMBL/GenBank/DDBJ whole genome shotgun (WGS) entry which is preliminary data.</text>
</comment>
<evidence type="ECO:0000313" key="3">
    <source>
        <dbReference type="Proteomes" id="UP000800039"/>
    </source>
</evidence>
<feature type="compositionally biased region" description="Basic and acidic residues" evidence="1">
    <location>
        <begin position="38"/>
        <end position="63"/>
    </location>
</feature>
<dbReference type="GeneID" id="63844219"/>